<dbReference type="PANTHER" id="PTHR43667:SF2">
    <property type="entry name" value="FATTY ACID C-METHYL TRANSFERASE"/>
    <property type="match status" value="1"/>
</dbReference>
<keyword evidence="5" id="KW-0443">Lipid metabolism</keyword>
<dbReference type="GO" id="GO:0032259">
    <property type="term" value="P:methylation"/>
    <property type="evidence" value="ECO:0007669"/>
    <property type="project" value="UniProtKB-KW"/>
</dbReference>
<dbReference type="PIRSF" id="PIRSF003085">
    <property type="entry name" value="CMAS"/>
    <property type="match status" value="1"/>
</dbReference>
<evidence type="ECO:0000256" key="4">
    <source>
        <dbReference type="ARBA" id="ARBA00022691"/>
    </source>
</evidence>
<keyword evidence="2 6" id="KW-0489">Methyltransferase</keyword>
<evidence type="ECO:0000313" key="7">
    <source>
        <dbReference type="Proteomes" id="UP001596542"/>
    </source>
</evidence>
<reference evidence="7" key="1">
    <citation type="journal article" date="2019" name="Int. J. Syst. Evol. Microbiol.">
        <title>The Global Catalogue of Microorganisms (GCM) 10K type strain sequencing project: providing services to taxonomists for standard genome sequencing and annotation.</title>
        <authorList>
            <consortium name="The Broad Institute Genomics Platform"/>
            <consortium name="The Broad Institute Genome Sequencing Center for Infectious Disease"/>
            <person name="Wu L."/>
            <person name="Ma J."/>
        </authorList>
    </citation>
    <scope>NUCLEOTIDE SEQUENCE [LARGE SCALE GENOMIC DNA]</scope>
    <source>
        <strain evidence="7">KACC 12508</strain>
    </source>
</reference>
<comment type="caution">
    <text evidence="6">The sequence shown here is derived from an EMBL/GenBank/DDBJ whole genome shotgun (WGS) entry which is preliminary data.</text>
</comment>
<evidence type="ECO:0000256" key="1">
    <source>
        <dbReference type="ARBA" id="ARBA00010815"/>
    </source>
</evidence>
<dbReference type="CDD" id="cd02440">
    <property type="entry name" value="AdoMet_MTases"/>
    <property type="match status" value="1"/>
</dbReference>
<dbReference type="Pfam" id="PF02353">
    <property type="entry name" value="CMAS"/>
    <property type="match status" value="1"/>
</dbReference>
<dbReference type="RefSeq" id="WP_382269867.1">
    <property type="nucleotide sequence ID" value="NZ_JBHTBU010000001.1"/>
</dbReference>
<organism evidence="6 7">
    <name type="scientific">Herminiimonas glaciei</name>
    <dbReference type="NCBI Taxonomy" id="523788"/>
    <lineage>
        <taxon>Bacteria</taxon>
        <taxon>Pseudomonadati</taxon>
        <taxon>Pseudomonadota</taxon>
        <taxon>Betaproteobacteria</taxon>
        <taxon>Burkholderiales</taxon>
        <taxon>Oxalobacteraceae</taxon>
        <taxon>Herminiimonas</taxon>
    </lineage>
</organism>
<dbReference type="EC" id="2.1.1.-" evidence="6"/>
<dbReference type="InterPro" id="IPR003333">
    <property type="entry name" value="CMAS"/>
</dbReference>
<dbReference type="Proteomes" id="UP001596542">
    <property type="component" value="Unassembled WGS sequence"/>
</dbReference>
<dbReference type="EMBL" id="JBHTBU010000001">
    <property type="protein sequence ID" value="MFC7286681.1"/>
    <property type="molecule type" value="Genomic_DNA"/>
</dbReference>
<evidence type="ECO:0000256" key="3">
    <source>
        <dbReference type="ARBA" id="ARBA00022679"/>
    </source>
</evidence>
<keyword evidence="3 6" id="KW-0808">Transferase</keyword>
<evidence type="ECO:0000256" key="5">
    <source>
        <dbReference type="ARBA" id="ARBA00023098"/>
    </source>
</evidence>
<dbReference type="PANTHER" id="PTHR43667">
    <property type="entry name" value="CYCLOPROPANE-FATTY-ACYL-PHOSPHOLIPID SYNTHASE"/>
    <property type="match status" value="1"/>
</dbReference>
<dbReference type="SUPFAM" id="SSF53335">
    <property type="entry name" value="S-adenosyl-L-methionine-dependent methyltransferases"/>
    <property type="match status" value="1"/>
</dbReference>
<evidence type="ECO:0000256" key="2">
    <source>
        <dbReference type="ARBA" id="ARBA00022603"/>
    </source>
</evidence>
<proteinExistence type="inferred from homology"/>
<comment type="similarity">
    <text evidence="1">Belongs to the CFA/CMAS family.</text>
</comment>
<name>A0ABW2I6S5_9BURK</name>
<evidence type="ECO:0000313" key="6">
    <source>
        <dbReference type="EMBL" id="MFC7286681.1"/>
    </source>
</evidence>
<dbReference type="InterPro" id="IPR050723">
    <property type="entry name" value="CFA/CMAS"/>
</dbReference>
<dbReference type="Gene3D" id="3.40.50.150">
    <property type="entry name" value="Vaccinia Virus protein VP39"/>
    <property type="match status" value="1"/>
</dbReference>
<keyword evidence="7" id="KW-1185">Reference proteome</keyword>
<gene>
    <name evidence="6" type="ORF">ACFQPC_01410</name>
</gene>
<dbReference type="GO" id="GO:0008168">
    <property type="term" value="F:methyltransferase activity"/>
    <property type="evidence" value="ECO:0007669"/>
    <property type="project" value="UniProtKB-KW"/>
</dbReference>
<protein>
    <submittedName>
        <fullName evidence="6">Class I SAM-dependent methyltransferase</fullName>
        <ecNumber evidence="6">2.1.1.-</ecNumber>
    </submittedName>
</protein>
<keyword evidence="4" id="KW-0949">S-adenosyl-L-methionine</keyword>
<dbReference type="InterPro" id="IPR029063">
    <property type="entry name" value="SAM-dependent_MTases_sf"/>
</dbReference>
<accession>A0ABW2I6S5</accession>
<sequence length="414" mass="47032">MTSKSINPESLRFEAQAGATDGLPSQVRFILQLLHKLEYGALRMEFPNGVCMHFGDHTHPVTLTLKNYKLFSAALKSGDIGFAETFINGDWTSDNLPGLIELFVRNRAAVESVIYGSWLGNLFYRLKHIFNRNSRAGSRKNIHAHYDIGNDFYTLWLDPSMTYSSALYANQASTDADSLINAQNAKYRRILDELRLMPQEKVLEIGCGWGGFAELAAREKAAHVTGLTLSTEQLAYAQQRMRDAELQDRAELRLQDYRDADGQFDAIASIEMFEAVGEAYWPSYFECIKRNLKSGGRACIQSIVIDDALFARYRKGTDFIQQYIFPGGMLPSPTVFRQQAEKYGLRVVNEFKFGLDYARTLQAWRIAFKQQAQQVRTLGFDEGFMRTWEFYLAYCEAGFLAGSIDVAQFTLEKP</sequence>